<evidence type="ECO:0000256" key="3">
    <source>
        <dbReference type="ARBA" id="ARBA00011775"/>
    </source>
</evidence>
<evidence type="ECO:0000256" key="12">
    <source>
        <dbReference type="RuleBase" id="RU366053"/>
    </source>
</evidence>
<keyword evidence="5 12" id="KW-0963">Cytoplasm</keyword>
<dbReference type="FunFam" id="3.30.450.60:FF:000013">
    <property type="entry name" value="Coatomer subunit zeta"/>
    <property type="match status" value="1"/>
</dbReference>
<proteinExistence type="inferred from homology"/>
<dbReference type="PROSITE" id="PS00989">
    <property type="entry name" value="CLAT_ADAPTOR_S"/>
    <property type="match status" value="1"/>
</dbReference>
<dbReference type="Pfam" id="PF01217">
    <property type="entry name" value="Clat_adaptor_s"/>
    <property type="match status" value="1"/>
</dbReference>
<keyword evidence="9 12" id="KW-0472">Membrane</keyword>
<dbReference type="PANTHER" id="PTHR11043:SF0">
    <property type="entry name" value="COATOMER SUBUNIT ZETA"/>
    <property type="match status" value="1"/>
</dbReference>
<dbReference type="SUPFAM" id="SSF64356">
    <property type="entry name" value="SNARE-like"/>
    <property type="match status" value="1"/>
</dbReference>
<dbReference type="PANTHER" id="PTHR11043">
    <property type="entry name" value="ZETA-COAT PROTEIN"/>
    <property type="match status" value="1"/>
</dbReference>
<evidence type="ECO:0000256" key="7">
    <source>
        <dbReference type="ARBA" id="ARBA00022927"/>
    </source>
</evidence>
<dbReference type="GO" id="GO:0006890">
    <property type="term" value="P:retrograde vesicle-mediated transport, Golgi to endoplasmic reticulum"/>
    <property type="evidence" value="ECO:0007669"/>
    <property type="project" value="UniProtKB-UniRule"/>
</dbReference>
<evidence type="ECO:0000256" key="1">
    <source>
        <dbReference type="ARBA" id="ARBA00004255"/>
    </source>
</evidence>
<reference evidence="15" key="2">
    <citation type="submission" date="2023-11" db="UniProtKB">
        <authorList>
            <consortium name="WormBaseParasite"/>
        </authorList>
    </citation>
    <scope>IDENTIFICATION</scope>
</reference>
<evidence type="ECO:0000256" key="2">
    <source>
        <dbReference type="ARBA" id="ARBA00006972"/>
    </source>
</evidence>
<reference evidence="14" key="1">
    <citation type="submission" date="2022-06" db="EMBL/GenBank/DDBJ databases">
        <authorList>
            <person name="Berger JAMES D."/>
            <person name="Berger JAMES D."/>
        </authorList>
    </citation>
    <scope>NUCLEOTIDE SEQUENCE [LARGE SCALE GENOMIC DNA]</scope>
</reference>
<dbReference type="InterPro" id="IPR039652">
    <property type="entry name" value="Coatomer_zeta"/>
</dbReference>
<comment type="function">
    <text evidence="11">The coatomer is a cytosolic protein complex that binds to dilysine motifs and reversibly associates with Golgi non-clathrin-coated vesicles, which further mediate biosynthetic protein transport from the ER, via the Golgi up to the trans Golgi network. Coatomer complex is required for budding from Golgi membranes, and is essential for the retrograde Golgi-to-ER transport of dilysine-tagged proteins. The zeta subunit may be involved in regulating the coat assembly and, hence, the rate of biosynthetic protein transport due to its association-dissociation properties with the coatomer complex.</text>
</comment>
<accession>A0AA85F7F0</accession>
<dbReference type="Proteomes" id="UP000050792">
    <property type="component" value="Unassembled WGS sequence"/>
</dbReference>
<dbReference type="GO" id="GO:0006891">
    <property type="term" value="P:intra-Golgi vesicle-mediated transport"/>
    <property type="evidence" value="ECO:0007669"/>
    <property type="project" value="TreeGrafter"/>
</dbReference>
<evidence type="ECO:0000256" key="11">
    <source>
        <dbReference type="ARBA" id="ARBA00045555"/>
    </source>
</evidence>
<keyword evidence="6 12" id="KW-0931">ER-Golgi transport</keyword>
<dbReference type="InterPro" id="IPR011012">
    <property type="entry name" value="Longin-like_dom_sf"/>
</dbReference>
<dbReference type="GO" id="GO:0006886">
    <property type="term" value="P:intracellular protein transport"/>
    <property type="evidence" value="ECO:0007669"/>
    <property type="project" value="InterPro"/>
</dbReference>
<evidence type="ECO:0000256" key="10">
    <source>
        <dbReference type="ARBA" id="ARBA00023329"/>
    </source>
</evidence>
<keyword evidence="7 12" id="KW-0653">Protein transport</keyword>
<dbReference type="AlphaFoldDB" id="A0AA85F7F0"/>
<keyword evidence="8 12" id="KW-0333">Golgi apparatus</keyword>
<dbReference type="WBParaSite" id="SRDH1_38970.2">
    <property type="protein sequence ID" value="SRDH1_38970.2"/>
    <property type="gene ID" value="SRDH1_38970"/>
</dbReference>
<evidence type="ECO:0000313" key="15">
    <source>
        <dbReference type="WBParaSite" id="SRDH1_38970.2"/>
    </source>
</evidence>
<comment type="similarity">
    <text evidence="2 12">Belongs to the adaptor complexes small subunit family.</text>
</comment>
<dbReference type="GO" id="GO:0030126">
    <property type="term" value="C:COPI vesicle coat"/>
    <property type="evidence" value="ECO:0007669"/>
    <property type="project" value="UniProtKB-UniRule"/>
</dbReference>
<name>A0AA85F7F0_9TREM</name>
<dbReference type="GO" id="GO:0000139">
    <property type="term" value="C:Golgi membrane"/>
    <property type="evidence" value="ECO:0007669"/>
    <property type="project" value="UniProtKB-SubCell"/>
</dbReference>
<dbReference type="InterPro" id="IPR000804">
    <property type="entry name" value="Clathrin_sm-chain_CS"/>
</dbReference>
<evidence type="ECO:0000256" key="4">
    <source>
        <dbReference type="ARBA" id="ARBA00022448"/>
    </source>
</evidence>
<dbReference type="CDD" id="cd14829">
    <property type="entry name" value="Zeta-COP"/>
    <property type="match status" value="1"/>
</dbReference>
<evidence type="ECO:0000256" key="8">
    <source>
        <dbReference type="ARBA" id="ARBA00023034"/>
    </source>
</evidence>
<keyword evidence="4 12" id="KW-0813">Transport</keyword>
<dbReference type="InterPro" id="IPR022775">
    <property type="entry name" value="AP_mu_sigma_su"/>
</dbReference>
<evidence type="ECO:0000313" key="14">
    <source>
        <dbReference type="Proteomes" id="UP000050792"/>
    </source>
</evidence>
<evidence type="ECO:0000256" key="5">
    <source>
        <dbReference type="ARBA" id="ARBA00022490"/>
    </source>
</evidence>
<evidence type="ECO:0000256" key="9">
    <source>
        <dbReference type="ARBA" id="ARBA00023136"/>
    </source>
</evidence>
<keyword evidence="14" id="KW-1185">Reference proteome</keyword>
<keyword evidence="10 12" id="KW-0968">Cytoplasmic vesicle</keyword>
<evidence type="ECO:0000256" key="6">
    <source>
        <dbReference type="ARBA" id="ARBA00022892"/>
    </source>
</evidence>
<sequence>MLLEPSLYSINSILILDSEGKRILAKYYDSSFPSVKLQLEFESKLFKKTSKTNGAEITLLDGATCVYRNVGDLYFYVVGDANENEVSYVINLPFCKLLLVSALQCLYDSVSQALKRSVEKKTLMDNLDLIFLIVDELCHNGILLESDATALVSRVGARTDDIPLGEQTVAQVILALLCQYPRLADQSVYHKFVVDVPLSAISSVTTFA</sequence>
<dbReference type="Gene3D" id="3.30.450.60">
    <property type="match status" value="1"/>
</dbReference>
<feature type="domain" description="AP complex mu/sigma subunit" evidence="13">
    <location>
        <begin position="10"/>
        <end position="157"/>
    </location>
</feature>
<comment type="subunit">
    <text evidence="3 12">Oligomeric complex that consists of at least the alpha, beta, beta', gamma, delta, epsilon and zeta subunits.</text>
</comment>
<protein>
    <recommendedName>
        <fullName evidence="12">Coatomer subunit zeta</fullName>
    </recommendedName>
</protein>
<evidence type="ECO:0000259" key="13">
    <source>
        <dbReference type="Pfam" id="PF01217"/>
    </source>
</evidence>
<comment type="subcellular location">
    <subcellularLocation>
        <location evidence="12">Cytoplasm</location>
    </subcellularLocation>
    <subcellularLocation>
        <location evidence="1 12">Golgi apparatus membrane</location>
        <topology evidence="1 12">Peripheral membrane protein</topology>
        <orientation evidence="1 12">Cytoplasmic side</orientation>
    </subcellularLocation>
    <subcellularLocation>
        <location evidence="12">Cytoplasmic vesicle</location>
        <location evidence="12">COPI-coated vesicle membrane</location>
        <topology evidence="12">Peripheral membrane protein</topology>
        <orientation evidence="12">Cytoplasmic side</orientation>
    </subcellularLocation>
</comment>
<organism evidence="14 15">
    <name type="scientific">Schistosoma rodhaini</name>
    <dbReference type="NCBI Taxonomy" id="6188"/>
    <lineage>
        <taxon>Eukaryota</taxon>
        <taxon>Metazoa</taxon>
        <taxon>Spiralia</taxon>
        <taxon>Lophotrochozoa</taxon>
        <taxon>Platyhelminthes</taxon>
        <taxon>Trematoda</taxon>
        <taxon>Digenea</taxon>
        <taxon>Strigeidida</taxon>
        <taxon>Schistosomatoidea</taxon>
        <taxon>Schistosomatidae</taxon>
        <taxon>Schistosoma</taxon>
    </lineage>
</organism>